<dbReference type="GO" id="GO:0016887">
    <property type="term" value="F:ATP hydrolysis activity"/>
    <property type="evidence" value="ECO:0007669"/>
    <property type="project" value="InterPro"/>
</dbReference>
<gene>
    <name evidence="10" type="ORF">QV01_09970</name>
</gene>
<keyword evidence="11" id="KW-1185">Reference proteome</keyword>
<reference evidence="10 11" key="1">
    <citation type="submission" date="2014-11" db="EMBL/GenBank/DDBJ databases">
        <title>Pan-genome of Gallibacterium spp.</title>
        <authorList>
            <person name="Kudirkiene E."/>
            <person name="Bojesen A.M."/>
        </authorList>
    </citation>
    <scope>NUCLEOTIDE SEQUENCE [LARGE SCALE GENOMIC DNA]</scope>
    <source>
        <strain evidence="10 11">F151</strain>
    </source>
</reference>
<dbReference type="PANTHER" id="PTHR43514:SF4">
    <property type="entry name" value="ABC TRANSPORTER I FAMILY MEMBER 10"/>
    <property type="match status" value="1"/>
</dbReference>
<dbReference type="InterPro" id="IPR003593">
    <property type="entry name" value="AAA+_ATPase"/>
</dbReference>
<dbReference type="Pfam" id="PF00005">
    <property type="entry name" value="ABC_tran"/>
    <property type="match status" value="1"/>
</dbReference>
<dbReference type="SUPFAM" id="SSF52540">
    <property type="entry name" value="P-loop containing nucleoside triphosphate hydrolases"/>
    <property type="match status" value="1"/>
</dbReference>
<keyword evidence="7" id="KW-1278">Translocase</keyword>
<dbReference type="NCBIfam" id="TIGR02142">
    <property type="entry name" value="modC_ABC"/>
    <property type="match status" value="1"/>
</dbReference>
<dbReference type="InterPro" id="IPR017871">
    <property type="entry name" value="ABC_transporter-like_CS"/>
</dbReference>
<dbReference type="InterPro" id="IPR011868">
    <property type="entry name" value="ModC_ABC_ATP-bd"/>
</dbReference>
<dbReference type="AlphaFoldDB" id="A0A1A7NKH7"/>
<evidence type="ECO:0000256" key="4">
    <source>
        <dbReference type="ARBA" id="ARBA00022519"/>
    </source>
</evidence>
<evidence type="ECO:0000256" key="6">
    <source>
        <dbReference type="ARBA" id="ARBA00022840"/>
    </source>
</evidence>
<dbReference type="GO" id="GO:0140359">
    <property type="term" value="F:ABC-type transporter activity"/>
    <property type="evidence" value="ECO:0007669"/>
    <property type="project" value="InterPro"/>
</dbReference>
<accession>A0A1A7NKH7</accession>
<keyword evidence="2" id="KW-1003">Cell membrane</keyword>
<dbReference type="InterPro" id="IPR008995">
    <property type="entry name" value="Mo/tungstate-bd_C_term_dom"/>
</dbReference>
<feature type="domain" description="ABC transporter" evidence="9">
    <location>
        <begin position="1"/>
        <end position="229"/>
    </location>
</feature>
<keyword evidence="8" id="KW-0472">Membrane</keyword>
<dbReference type="FunFam" id="3.40.50.300:FF:000634">
    <property type="entry name" value="Molybdenum import ATP-binding protein ModC"/>
    <property type="match status" value="1"/>
</dbReference>
<evidence type="ECO:0000256" key="2">
    <source>
        <dbReference type="ARBA" id="ARBA00022475"/>
    </source>
</evidence>
<dbReference type="SUPFAM" id="SSF50331">
    <property type="entry name" value="MOP-like"/>
    <property type="match status" value="1"/>
</dbReference>
<dbReference type="InterPro" id="IPR027417">
    <property type="entry name" value="P-loop_NTPase"/>
</dbReference>
<dbReference type="OrthoDB" id="9802264at2"/>
<dbReference type="Proteomes" id="UP000243558">
    <property type="component" value="Unassembled WGS sequence"/>
</dbReference>
<keyword evidence="4" id="KW-0997">Cell inner membrane</keyword>
<dbReference type="RefSeq" id="WP_065239909.1">
    <property type="nucleotide sequence ID" value="NZ_JTJM01000059.1"/>
</dbReference>
<keyword evidence="1" id="KW-0813">Transport</keyword>
<dbReference type="PROSITE" id="PS50893">
    <property type="entry name" value="ABC_TRANSPORTER_2"/>
    <property type="match status" value="1"/>
</dbReference>
<evidence type="ECO:0000313" key="11">
    <source>
        <dbReference type="Proteomes" id="UP000243558"/>
    </source>
</evidence>
<dbReference type="InterPro" id="IPR003439">
    <property type="entry name" value="ABC_transporter-like_ATP-bd"/>
</dbReference>
<dbReference type="SMART" id="SM00382">
    <property type="entry name" value="AAA"/>
    <property type="match status" value="1"/>
</dbReference>
<dbReference type="EMBL" id="JTJM01000059">
    <property type="protein sequence ID" value="OBW90667.1"/>
    <property type="molecule type" value="Genomic_DNA"/>
</dbReference>
<keyword evidence="5" id="KW-0547">Nucleotide-binding</keyword>
<dbReference type="Gene3D" id="3.40.50.300">
    <property type="entry name" value="P-loop containing nucleotide triphosphate hydrolases"/>
    <property type="match status" value="1"/>
</dbReference>
<dbReference type="PROSITE" id="PS00211">
    <property type="entry name" value="ABC_TRANSPORTER_1"/>
    <property type="match status" value="1"/>
</dbReference>
<evidence type="ECO:0000256" key="3">
    <source>
        <dbReference type="ARBA" id="ARBA00022505"/>
    </source>
</evidence>
<dbReference type="PATRIC" id="fig|505345.7.peg.1973"/>
<dbReference type="InterPro" id="IPR050334">
    <property type="entry name" value="Molybdenum_import_ModC"/>
</dbReference>
<proteinExistence type="predicted"/>
<dbReference type="GO" id="GO:0015098">
    <property type="term" value="F:molybdate ion transmembrane transporter activity"/>
    <property type="evidence" value="ECO:0007669"/>
    <property type="project" value="InterPro"/>
</dbReference>
<name>A0A1A7NKH7_9PAST</name>
<evidence type="ECO:0000259" key="9">
    <source>
        <dbReference type="PROSITE" id="PS50893"/>
    </source>
</evidence>
<dbReference type="GO" id="GO:0005524">
    <property type="term" value="F:ATP binding"/>
    <property type="evidence" value="ECO:0007669"/>
    <property type="project" value="UniProtKB-KW"/>
</dbReference>
<comment type="caution">
    <text evidence="10">The sequence shown here is derived from an EMBL/GenBank/DDBJ whole genome shotgun (WGS) entry which is preliminary data.</text>
</comment>
<evidence type="ECO:0000256" key="8">
    <source>
        <dbReference type="ARBA" id="ARBA00023136"/>
    </source>
</evidence>
<organism evidence="10 11">
    <name type="scientific">Gallibacterium genomosp. 3</name>
    <dbReference type="NCBI Taxonomy" id="505345"/>
    <lineage>
        <taxon>Bacteria</taxon>
        <taxon>Pseudomonadati</taxon>
        <taxon>Pseudomonadota</taxon>
        <taxon>Gammaproteobacteria</taxon>
        <taxon>Pasteurellales</taxon>
        <taxon>Pasteurellaceae</taxon>
        <taxon>Gallibacterium</taxon>
    </lineage>
</organism>
<dbReference type="PANTHER" id="PTHR43514">
    <property type="entry name" value="ABC TRANSPORTER I FAMILY MEMBER 10"/>
    <property type="match status" value="1"/>
</dbReference>
<keyword evidence="6 10" id="KW-0067">ATP-binding</keyword>
<evidence type="ECO:0000313" key="10">
    <source>
        <dbReference type="EMBL" id="OBW90667.1"/>
    </source>
</evidence>
<evidence type="ECO:0000256" key="5">
    <source>
        <dbReference type="ARBA" id="ARBA00022741"/>
    </source>
</evidence>
<sequence>MLNLQVKKHFPALSVELDLQIPTNGITMIFGRSGAGKSSLLNMVSGLSKPDQGRISLVDRVLVDTEKQINVPIEKRNIGYVFQEARLFPHYRVKGNLQYGMAKQEQRKFDAIVELLGLTQLLDRYPLTLSGGEKQRVAIGRALLSNPQILLMDEPLSALDMPRKQELMRYLLRLVKEIEIPILYVTHSLEELKMLADRVILLEEGKLVEFADLETMWNNGLLAEWQQNQVIQWIYQGQLIEKLDSCQHGIVQVANQRFQVTLNQDYPLGEMLKIVINQQDLFLSLVPPIDSSVTHCCQGIITRIVEMTTHIAVTVAISVSMMVVVPIEKSIYQKMQLIVNQQVYLNILHIHLLDY</sequence>
<dbReference type="GO" id="GO:0016020">
    <property type="term" value="C:membrane"/>
    <property type="evidence" value="ECO:0007669"/>
    <property type="project" value="InterPro"/>
</dbReference>
<evidence type="ECO:0000256" key="7">
    <source>
        <dbReference type="ARBA" id="ARBA00022967"/>
    </source>
</evidence>
<protein>
    <submittedName>
        <fullName evidence="10">Molybdenum ABC transporter ATP-binding protein</fullName>
    </submittedName>
</protein>
<keyword evidence="3" id="KW-0500">Molybdenum</keyword>
<evidence type="ECO:0000256" key="1">
    <source>
        <dbReference type="ARBA" id="ARBA00022448"/>
    </source>
</evidence>